<evidence type="ECO:0000256" key="2">
    <source>
        <dbReference type="ARBA" id="ARBA00022679"/>
    </source>
</evidence>
<protein>
    <submittedName>
        <fullName evidence="3">Acyltransferase</fullName>
    </submittedName>
</protein>
<dbReference type="PANTHER" id="PTHR23416">
    <property type="entry name" value="SIALIC ACID SYNTHASE-RELATED"/>
    <property type="match status" value="1"/>
</dbReference>
<sequence length="163" mass="17524">MKIISKSSRISKLCDIEDSVLGSKVIVGDNSFIDSFVKIKFSGGLEDIVIGNNTYINSGTVIYSGNGIKIGNDVMIAANCTLAPTNHKYTKKNMKIIEQGFMKSKGGIIIEDDVWIGANSVILDGAIIRKGCVIGAHSLVGNIELKEYGIYAGNPIKIIGERE</sequence>
<comment type="similarity">
    <text evidence="1">Belongs to the transferase hexapeptide repeat family.</text>
</comment>
<dbReference type="CDD" id="cd04647">
    <property type="entry name" value="LbH_MAT_like"/>
    <property type="match status" value="1"/>
</dbReference>
<dbReference type="RefSeq" id="WP_122057838.1">
    <property type="nucleotide sequence ID" value="NZ_RFAQ01000003.1"/>
</dbReference>
<accession>A0A3M0T142</accession>
<dbReference type="PANTHER" id="PTHR23416:SF23">
    <property type="entry name" value="ACETYLTRANSFERASE C18B11.09C-RELATED"/>
    <property type="match status" value="1"/>
</dbReference>
<dbReference type="InterPro" id="IPR051159">
    <property type="entry name" value="Hexapeptide_acetyltransf"/>
</dbReference>
<dbReference type="InterPro" id="IPR001451">
    <property type="entry name" value="Hexapep"/>
</dbReference>
<dbReference type="GO" id="GO:0005829">
    <property type="term" value="C:cytosol"/>
    <property type="evidence" value="ECO:0007669"/>
    <property type="project" value="TreeGrafter"/>
</dbReference>
<name>A0A3M0T142_9CLOT</name>
<keyword evidence="3" id="KW-0012">Acyltransferase</keyword>
<proteinExistence type="inferred from homology"/>
<dbReference type="InterPro" id="IPR011004">
    <property type="entry name" value="Trimer_LpxA-like_sf"/>
</dbReference>
<evidence type="ECO:0000256" key="1">
    <source>
        <dbReference type="ARBA" id="ARBA00007274"/>
    </source>
</evidence>
<dbReference type="GO" id="GO:0008374">
    <property type="term" value="F:O-acyltransferase activity"/>
    <property type="evidence" value="ECO:0007669"/>
    <property type="project" value="TreeGrafter"/>
</dbReference>
<evidence type="ECO:0000313" key="3">
    <source>
        <dbReference type="EMBL" id="RMD04337.1"/>
    </source>
</evidence>
<evidence type="ECO:0000313" key="4">
    <source>
        <dbReference type="Proteomes" id="UP000277999"/>
    </source>
</evidence>
<comment type="caution">
    <text evidence="3">The sequence shown here is derived from an EMBL/GenBank/DDBJ whole genome shotgun (WGS) entry which is preliminary data.</text>
</comment>
<dbReference type="EMBL" id="RFAQ01000003">
    <property type="protein sequence ID" value="RMD04337.1"/>
    <property type="molecule type" value="Genomic_DNA"/>
</dbReference>
<keyword evidence="2 3" id="KW-0808">Transferase</keyword>
<dbReference type="Pfam" id="PF00132">
    <property type="entry name" value="Hexapep"/>
    <property type="match status" value="1"/>
</dbReference>
<dbReference type="SUPFAM" id="SSF51161">
    <property type="entry name" value="Trimeric LpxA-like enzymes"/>
    <property type="match status" value="1"/>
</dbReference>
<reference evidence="3 4" key="1">
    <citation type="submission" date="2018-10" db="EMBL/GenBank/DDBJ databases">
        <title>Genome-centric metagenomics revealed C2 chemical producing, CO utilizing Clostridium with novel acetogenic gene cluster.</title>
        <authorList>
            <person name="Kang H."/>
            <person name="Park B."/>
            <person name="Choi I.G."/>
            <person name="Chang I.S."/>
        </authorList>
    </citation>
    <scope>NUCLEOTIDE SEQUENCE [LARGE SCALE GENOMIC DNA]</scope>
    <source>
        <strain evidence="3 4">H21-9</strain>
    </source>
</reference>
<organism evidence="3 4">
    <name type="scientific">Clostridium autoethanogenum</name>
    <dbReference type="NCBI Taxonomy" id="84023"/>
    <lineage>
        <taxon>Bacteria</taxon>
        <taxon>Bacillati</taxon>
        <taxon>Bacillota</taxon>
        <taxon>Clostridia</taxon>
        <taxon>Eubacteriales</taxon>
        <taxon>Clostridiaceae</taxon>
        <taxon>Clostridium</taxon>
    </lineage>
</organism>
<dbReference type="Gene3D" id="2.160.10.10">
    <property type="entry name" value="Hexapeptide repeat proteins"/>
    <property type="match status" value="1"/>
</dbReference>
<dbReference type="AlphaFoldDB" id="A0A3M0T142"/>
<dbReference type="Proteomes" id="UP000277999">
    <property type="component" value="Unassembled WGS sequence"/>
</dbReference>
<gene>
    <name evidence="3" type="ORF">D9O40_02510</name>
</gene>